<reference evidence="3 4" key="1">
    <citation type="journal article" date="2012" name="Genome Biol.">
        <title>Genome and low-iron response of an oceanic diatom adapted to chronic iron limitation.</title>
        <authorList>
            <person name="Lommer M."/>
            <person name="Specht M."/>
            <person name="Roy A.S."/>
            <person name="Kraemer L."/>
            <person name="Andreson R."/>
            <person name="Gutowska M.A."/>
            <person name="Wolf J."/>
            <person name="Bergner S.V."/>
            <person name="Schilhabel M.B."/>
            <person name="Klostermeier U.C."/>
            <person name="Beiko R.G."/>
            <person name="Rosenstiel P."/>
            <person name="Hippler M."/>
            <person name="Laroche J."/>
        </authorList>
    </citation>
    <scope>NUCLEOTIDE SEQUENCE [LARGE SCALE GENOMIC DNA]</scope>
    <source>
        <strain evidence="3 4">CCMP1005</strain>
    </source>
</reference>
<feature type="region of interest" description="Disordered" evidence="2">
    <location>
        <begin position="89"/>
        <end position="118"/>
    </location>
</feature>
<feature type="compositionally biased region" description="Low complexity" evidence="2">
    <location>
        <begin position="952"/>
        <end position="967"/>
    </location>
</feature>
<gene>
    <name evidence="3" type="ORF">THAOC_13999</name>
</gene>
<accession>K0SW49</accession>
<feature type="region of interest" description="Disordered" evidence="2">
    <location>
        <begin position="296"/>
        <end position="318"/>
    </location>
</feature>
<protein>
    <submittedName>
        <fullName evidence="3">Uncharacterized protein</fullName>
    </submittedName>
</protein>
<feature type="compositionally biased region" description="Low complexity" evidence="2">
    <location>
        <begin position="618"/>
        <end position="632"/>
    </location>
</feature>
<feature type="region of interest" description="Disordered" evidence="2">
    <location>
        <begin position="591"/>
        <end position="654"/>
    </location>
</feature>
<dbReference type="EMBL" id="AGNL01016249">
    <property type="protein sequence ID" value="EJK65176.1"/>
    <property type="molecule type" value="Genomic_DNA"/>
</dbReference>
<feature type="compositionally biased region" description="Basic and acidic residues" evidence="2">
    <location>
        <begin position="598"/>
        <end position="615"/>
    </location>
</feature>
<feature type="region of interest" description="Disordered" evidence="2">
    <location>
        <begin position="520"/>
        <end position="540"/>
    </location>
</feature>
<name>K0SW49_THAOC</name>
<feature type="compositionally biased region" description="Low complexity" evidence="2">
    <location>
        <begin position="863"/>
        <end position="885"/>
    </location>
</feature>
<evidence type="ECO:0000256" key="1">
    <source>
        <dbReference type="SAM" id="Coils"/>
    </source>
</evidence>
<evidence type="ECO:0000256" key="2">
    <source>
        <dbReference type="SAM" id="MobiDB-lite"/>
    </source>
</evidence>
<evidence type="ECO:0000313" key="3">
    <source>
        <dbReference type="EMBL" id="EJK65176.1"/>
    </source>
</evidence>
<feature type="coiled-coil region" evidence="1">
    <location>
        <begin position="214"/>
        <end position="241"/>
    </location>
</feature>
<proteinExistence type="predicted"/>
<feature type="region of interest" description="Disordered" evidence="2">
    <location>
        <begin position="1"/>
        <end position="42"/>
    </location>
</feature>
<evidence type="ECO:0000313" key="4">
    <source>
        <dbReference type="Proteomes" id="UP000266841"/>
    </source>
</evidence>
<feature type="compositionally biased region" description="Polar residues" evidence="2">
    <location>
        <begin position="27"/>
        <end position="42"/>
    </location>
</feature>
<feature type="region of interest" description="Disordered" evidence="2">
    <location>
        <begin position="952"/>
        <end position="992"/>
    </location>
</feature>
<keyword evidence="4" id="KW-1185">Reference proteome</keyword>
<feature type="region of interest" description="Disordered" evidence="2">
    <location>
        <begin position="863"/>
        <end position="898"/>
    </location>
</feature>
<dbReference type="AlphaFoldDB" id="K0SW49"/>
<feature type="compositionally biased region" description="Pro residues" evidence="2">
    <location>
        <begin position="633"/>
        <end position="644"/>
    </location>
</feature>
<keyword evidence="1" id="KW-0175">Coiled coil</keyword>
<comment type="caution">
    <text evidence="3">The sequence shown here is derived from an EMBL/GenBank/DDBJ whole genome shotgun (WGS) entry which is preliminary data.</text>
</comment>
<organism evidence="3 4">
    <name type="scientific">Thalassiosira oceanica</name>
    <name type="common">Marine diatom</name>
    <dbReference type="NCBI Taxonomy" id="159749"/>
    <lineage>
        <taxon>Eukaryota</taxon>
        <taxon>Sar</taxon>
        <taxon>Stramenopiles</taxon>
        <taxon>Ochrophyta</taxon>
        <taxon>Bacillariophyta</taxon>
        <taxon>Coscinodiscophyceae</taxon>
        <taxon>Thalassiosirophycidae</taxon>
        <taxon>Thalassiosirales</taxon>
        <taxon>Thalassiosiraceae</taxon>
        <taxon>Thalassiosira</taxon>
    </lineage>
</organism>
<sequence>MDAPWPTYEPGQGTSTPITPDPVRIANNPTSQRGGAQSASSDWLASAFRSVDNDARPSQGRHTGAGAVNPFDVGNVSVIEATGVHSSQNPFNSLFDRSDQRSGSSMGGSMGGTSSSSSVGDFTFARDLSGGRNPTRRTTSCILMFSHVEDGTLFVSCESDADPRIVIVRELIAEFTPEVQFVRLIPAVTPRMFRQDFLVGEERSRPITPIEVVLDHYETHRQNYEEERRREQADYERRCEEFRAAYREEALRAQRAAGRRASSEASALGSAEVASGASASVVEDLLFSDLRVGSVPSTSSFGPPASIDCASPADASRQFPRPRDIEALLPSAPPALACNKGRDWLRAALRLSEGPAYERRHPSPGGDVHAIAHEDKPVCEALWTALESRCGHGTEVSATMALYSEEHGRNPFGLLDELDKIVTKVSSAGCWKALQTFVTYRMASRSTAAQHVERVYADAEAIEKGGVTLPPRLINFVAIQSLDSRYEGLKQKCEHDPDYAEKVSDKSRFALLRLLSDQNVPSDYPRGGSGRSRSRSPAPSAASAALSVGVESLSTADLTKLIKRCKGNKNFTQALWGAGCVEHATQAAQQLAKMKRDKGKEKENRRRRDPRRGDEDAAGTADDGASASADSLPPSPPQQSPPLPQRDQDEPVAEVDDQDLTAIRAAASHLEYDSSSDDDGSLVMDAFEVGVDDSTGSTLNSNAHLASYSSRFDPYCSASSASLAYDSWKADLADVFRSGCDPRDDLGDLLRECDSERRAELQEAVSDSPSGSTAEFVACDVDRAALAPATFWESATYRRVDSRRAVRPVSLGTVAPSTASTNQFGILSADDETHGASDDWVVGSGSALTVPYVGAVHISACSASSESSQSDPSPSPRHPTYTSSPRPRPRPLQHPRRDALFYSRSDFQSFRDDPSIKEAYVQSGFTFGLRRVGVTSSRAYRRARIQEATAQVQSASAAASPRAFASATDQLPVDGTTSPTCRRRSRAADPGA</sequence>
<dbReference type="Proteomes" id="UP000266841">
    <property type="component" value="Unassembled WGS sequence"/>
</dbReference>